<dbReference type="PROSITE" id="PS51257">
    <property type="entry name" value="PROKAR_LIPOPROTEIN"/>
    <property type="match status" value="1"/>
</dbReference>
<dbReference type="InterPro" id="IPR002509">
    <property type="entry name" value="NODB_dom"/>
</dbReference>
<keyword evidence="1 2" id="KW-0732">Signal</keyword>
<keyword evidence="5" id="KW-1185">Reference proteome</keyword>
<dbReference type="InterPro" id="IPR051398">
    <property type="entry name" value="Polysacch_Deacetylase"/>
</dbReference>
<evidence type="ECO:0000256" key="1">
    <source>
        <dbReference type="ARBA" id="ARBA00022729"/>
    </source>
</evidence>
<gene>
    <name evidence="4" type="ORF">E1750_05430</name>
</gene>
<dbReference type="InterPro" id="IPR011330">
    <property type="entry name" value="Glyco_hydro/deAcase_b/a-brl"/>
</dbReference>
<dbReference type="GO" id="GO:0005975">
    <property type="term" value="P:carbohydrate metabolic process"/>
    <property type="evidence" value="ECO:0007669"/>
    <property type="project" value="InterPro"/>
</dbReference>
<dbReference type="EMBL" id="CP037933">
    <property type="protein sequence ID" value="QBN18271.1"/>
    <property type="molecule type" value="Genomic_DNA"/>
</dbReference>
<feature type="domain" description="NodB homology" evidence="3">
    <location>
        <begin position="34"/>
        <end position="257"/>
    </location>
</feature>
<dbReference type="PROSITE" id="PS51677">
    <property type="entry name" value="NODB"/>
    <property type="match status" value="1"/>
</dbReference>
<feature type="signal peptide" evidence="2">
    <location>
        <begin position="1"/>
        <end position="22"/>
    </location>
</feature>
<dbReference type="KEGG" id="fnk:E1750_05430"/>
<dbReference type="RefSeq" id="WP_133275799.1">
    <property type="nucleotide sequence ID" value="NZ_CP037933.1"/>
</dbReference>
<evidence type="ECO:0000313" key="5">
    <source>
        <dbReference type="Proteomes" id="UP000291124"/>
    </source>
</evidence>
<sequence length="257" mass="30012">MKNSILKMVLLCAFFLFFSCKKENPKPVNKPYKAGVILSFDDAYVNEWFATNQKLKKYSWKGTFFVCKINTLNQSEVEKLLEMQKEGHEIAGHTYNHVNAVDYLRVYTIREYLNNEIDPMIRLMNFYGLDVSTFAYPYGGRSKKLDAALLKKFKFIRGRAFCEHVANKQGCYYDNSNLVFSFSIDDTHNHFNIPHLLGLLEYAKKNNKILILNSHKTVDKVSGDYQTKNATLEYICKYIKSNNMNFYTLSDLEKLQK</sequence>
<dbReference type="AlphaFoldDB" id="A0A4P6Y6Y1"/>
<evidence type="ECO:0000313" key="4">
    <source>
        <dbReference type="EMBL" id="QBN18271.1"/>
    </source>
</evidence>
<feature type="chain" id="PRO_5020405962" evidence="2">
    <location>
        <begin position="23"/>
        <end position="257"/>
    </location>
</feature>
<dbReference type="GO" id="GO:0016810">
    <property type="term" value="F:hydrolase activity, acting on carbon-nitrogen (but not peptide) bonds"/>
    <property type="evidence" value="ECO:0007669"/>
    <property type="project" value="InterPro"/>
</dbReference>
<dbReference type="PANTHER" id="PTHR34216">
    <property type="match status" value="1"/>
</dbReference>
<evidence type="ECO:0000259" key="3">
    <source>
        <dbReference type="PROSITE" id="PS51677"/>
    </source>
</evidence>
<dbReference type="OrthoDB" id="2795102at2"/>
<name>A0A4P6Y6Y1_9FLAO</name>
<protein>
    <submittedName>
        <fullName evidence="4">Polysaccharide deacetylase</fullName>
    </submittedName>
</protein>
<dbReference type="Gene3D" id="3.20.20.370">
    <property type="entry name" value="Glycoside hydrolase/deacetylase"/>
    <property type="match status" value="1"/>
</dbReference>
<dbReference type="SUPFAM" id="SSF88713">
    <property type="entry name" value="Glycoside hydrolase/deacetylase"/>
    <property type="match status" value="1"/>
</dbReference>
<evidence type="ECO:0000256" key="2">
    <source>
        <dbReference type="SAM" id="SignalP"/>
    </source>
</evidence>
<dbReference type="Proteomes" id="UP000291124">
    <property type="component" value="Chromosome"/>
</dbReference>
<organism evidence="4 5">
    <name type="scientific">Flavobacterium nackdongense</name>
    <dbReference type="NCBI Taxonomy" id="2547394"/>
    <lineage>
        <taxon>Bacteria</taxon>
        <taxon>Pseudomonadati</taxon>
        <taxon>Bacteroidota</taxon>
        <taxon>Flavobacteriia</taxon>
        <taxon>Flavobacteriales</taxon>
        <taxon>Flavobacteriaceae</taxon>
        <taxon>Flavobacterium</taxon>
    </lineage>
</organism>
<dbReference type="Pfam" id="PF01522">
    <property type="entry name" value="Polysacc_deac_1"/>
    <property type="match status" value="1"/>
</dbReference>
<reference evidence="5" key="1">
    <citation type="submission" date="2019-03" db="EMBL/GenBank/DDBJ databases">
        <title>Flavobacterium sp.</title>
        <authorList>
            <person name="Kim H."/>
        </authorList>
    </citation>
    <scope>NUCLEOTIDE SEQUENCE [LARGE SCALE GENOMIC DNA]</scope>
    <source>
        <strain evidence="5">GS13</strain>
    </source>
</reference>
<accession>A0A4P6Y6Y1</accession>
<proteinExistence type="predicted"/>
<dbReference type="PANTHER" id="PTHR34216:SF11">
    <property type="entry name" value="CHITOOLIGOSACCHARIDE DEACETYLASE"/>
    <property type="match status" value="1"/>
</dbReference>